<keyword evidence="1" id="KW-0732">Signal</keyword>
<evidence type="ECO:0000313" key="3">
    <source>
        <dbReference type="Proteomes" id="UP001328107"/>
    </source>
</evidence>
<comment type="caution">
    <text evidence="2">The sequence shown here is derived from an EMBL/GenBank/DDBJ whole genome shotgun (WGS) entry which is preliminary data.</text>
</comment>
<protein>
    <submittedName>
        <fullName evidence="2">Uncharacterized protein</fullName>
    </submittedName>
</protein>
<feature type="chain" id="PRO_5042901328" evidence="1">
    <location>
        <begin position="21"/>
        <end position="119"/>
    </location>
</feature>
<sequence length="119" mass="13467">SSRMRLVLLLLLAFVHMAAGLQCYSGFFPYVTPGVFTPGKIPLPYFKECSIFEPCCKFVNDYDMNGTHGRTWSCGKSNECPDFKGRKEVSKRNGEKGYVNYCTKPKQGCHYPNPQPPKD</sequence>
<accession>A0AAN4ZLE9</accession>
<feature type="signal peptide" evidence="1">
    <location>
        <begin position="1"/>
        <end position="20"/>
    </location>
</feature>
<keyword evidence="3" id="KW-1185">Reference proteome</keyword>
<reference evidence="3" key="1">
    <citation type="submission" date="2022-10" db="EMBL/GenBank/DDBJ databases">
        <title>Genome assembly of Pristionchus species.</title>
        <authorList>
            <person name="Yoshida K."/>
            <person name="Sommer R.J."/>
        </authorList>
    </citation>
    <scope>NUCLEOTIDE SEQUENCE [LARGE SCALE GENOMIC DNA]</scope>
    <source>
        <strain evidence="3">RS5460</strain>
    </source>
</reference>
<evidence type="ECO:0000313" key="2">
    <source>
        <dbReference type="EMBL" id="GMR40558.1"/>
    </source>
</evidence>
<proteinExistence type="predicted"/>
<feature type="non-terminal residue" evidence="2">
    <location>
        <position position="1"/>
    </location>
</feature>
<dbReference type="Proteomes" id="UP001328107">
    <property type="component" value="Unassembled WGS sequence"/>
</dbReference>
<gene>
    <name evidence="2" type="ORF">PMAYCL1PPCAC_10753</name>
</gene>
<organism evidence="2 3">
    <name type="scientific">Pristionchus mayeri</name>
    <dbReference type="NCBI Taxonomy" id="1317129"/>
    <lineage>
        <taxon>Eukaryota</taxon>
        <taxon>Metazoa</taxon>
        <taxon>Ecdysozoa</taxon>
        <taxon>Nematoda</taxon>
        <taxon>Chromadorea</taxon>
        <taxon>Rhabditida</taxon>
        <taxon>Rhabditina</taxon>
        <taxon>Diplogasteromorpha</taxon>
        <taxon>Diplogasteroidea</taxon>
        <taxon>Neodiplogasteridae</taxon>
        <taxon>Pristionchus</taxon>
    </lineage>
</organism>
<dbReference type="EMBL" id="BTRK01000003">
    <property type="protein sequence ID" value="GMR40558.1"/>
    <property type="molecule type" value="Genomic_DNA"/>
</dbReference>
<name>A0AAN4ZLE9_9BILA</name>
<dbReference type="AlphaFoldDB" id="A0AAN4ZLE9"/>
<evidence type="ECO:0000256" key="1">
    <source>
        <dbReference type="SAM" id="SignalP"/>
    </source>
</evidence>